<dbReference type="PANTHER" id="PTHR34476">
    <property type="entry name" value="DNA-DIRECTED RNA POLYMERASE SUBUNIT OMEGA"/>
    <property type="match status" value="1"/>
</dbReference>
<dbReference type="GO" id="GO:0000428">
    <property type="term" value="C:DNA-directed RNA polymerase complex"/>
    <property type="evidence" value="ECO:0007669"/>
    <property type="project" value="UniProtKB-KW"/>
</dbReference>
<reference evidence="12 13" key="1">
    <citation type="submission" date="2016-11" db="EMBL/GenBank/DDBJ databases">
        <authorList>
            <person name="Jaros S."/>
            <person name="Januszkiewicz K."/>
            <person name="Wedrychowicz H."/>
        </authorList>
    </citation>
    <scope>NUCLEOTIDE SEQUENCE [LARGE SCALE GENOMIC DNA]</scope>
    <source>
        <strain evidence="12 13">DSM 5091</strain>
    </source>
</reference>
<evidence type="ECO:0000256" key="7">
    <source>
        <dbReference type="ARBA" id="ARBA00023163"/>
    </source>
</evidence>
<keyword evidence="5 11" id="KW-0808">Transferase</keyword>
<dbReference type="Pfam" id="PF01192">
    <property type="entry name" value="RNA_pol_Rpb6"/>
    <property type="match status" value="1"/>
</dbReference>
<evidence type="ECO:0000256" key="9">
    <source>
        <dbReference type="ARBA" id="ARBA00030998"/>
    </source>
</evidence>
<dbReference type="PANTHER" id="PTHR34476:SF1">
    <property type="entry name" value="DNA-DIRECTED RNA POLYMERASE SUBUNIT OMEGA"/>
    <property type="match status" value="1"/>
</dbReference>
<evidence type="ECO:0000256" key="1">
    <source>
        <dbReference type="ARBA" id="ARBA00006711"/>
    </source>
</evidence>
<dbReference type="EMBL" id="FQZT01000002">
    <property type="protein sequence ID" value="SHI74911.1"/>
    <property type="molecule type" value="Genomic_DNA"/>
</dbReference>
<dbReference type="InterPro" id="IPR006110">
    <property type="entry name" value="Pol_omega/Rpo6/RPB6"/>
</dbReference>
<dbReference type="InterPro" id="IPR003716">
    <property type="entry name" value="DNA-dir_RNA_pol_omega"/>
</dbReference>
<dbReference type="STRING" id="1122189.SAMN02745165_00753"/>
<protein>
    <recommendedName>
        <fullName evidence="3 11">DNA-directed RNA polymerase subunit omega</fullName>
        <shortName evidence="11">RNAP omega subunit</shortName>
        <ecNumber evidence="2 11">2.7.7.6</ecNumber>
    </recommendedName>
    <alternativeName>
        <fullName evidence="9 11">RNA polymerase omega subunit</fullName>
    </alternativeName>
    <alternativeName>
        <fullName evidence="8 11">Transcriptase subunit omega</fullName>
    </alternativeName>
</protein>
<keyword evidence="4 11" id="KW-0240">DNA-directed RNA polymerase</keyword>
<name>A0A1M6DNW5_MALRU</name>
<accession>A0A1M6DNW5</accession>
<dbReference type="Gene3D" id="3.90.940.10">
    <property type="match status" value="1"/>
</dbReference>
<dbReference type="GO" id="GO:0003899">
    <property type="term" value="F:DNA-directed RNA polymerase activity"/>
    <property type="evidence" value="ECO:0007669"/>
    <property type="project" value="UniProtKB-UniRule"/>
</dbReference>
<dbReference type="EC" id="2.7.7.6" evidence="2 11"/>
<evidence type="ECO:0000256" key="6">
    <source>
        <dbReference type="ARBA" id="ARBA00022695"/>
    </source>
</evidence>
<proteinExistence type="inferred from homology"/>
<comment type="catalytic activity">
    <reaction evidence="10 11">
        <text>RNA(n) + a ribonucleoside 5'-triphosphate = RNA(n+1) + diphosphate</text>
        <dbReference type="Rhea" id="RHEA:21248"/>
        <dbReference type="Rhea" id="RHEA-COMP:14527"/>
        <dbReference type="Rhea" id="RHEA-COMP:17342"/>
        <dbReference type="ChEBI" id="CHEBI:33019"/>
        <dbReference type="ChEBI" id="CHEBI:61557"/>
        <dbReference type="ChEBI" id="CHEBI:140395"/>
        <dbReference type="EC" id="2.7.7.6"/>
    </reaction>
</comment>
<evidence type="ECO:0000256" key="2">
    <source>
        <dbReference type="ARBA" id="ARBA00012418"/>
    </source>
</evidence>
<evidence type="ECO:0000256" key="8">
    <source>
        <dbReference type="ARBA" id="ARBA00029924"/>
    </source>
</evidence>
<dbReference type="HAMAP" id="MF_00366">
    <property type="entry name" value="RNApol_bact_RpoZ"/>
    <property type="match status" value="1"/>
</dbReference>
<dbReference type="SUPFAM" id="SSF63562">
    <property type="entry name" value="RPB6/omega subunit-like"/>
    <property type="match status" value="1"/>
</dbReference>
<dbReference type="NCBIfam" id="TIGR00690">
    <property type="entry name" value="rpoZ"/>
    <property type="match status" value="1"/>
</dbReference>
<evidence type="ECO:0000256" key="5">
    <source>
        <dbReference type="ARBA" id="ARBA00022679"/>
    </source>
</evidence>
<keyword evidence="13" id="KW-1185">Reference proteome</keyword>
<evidence type="ECO:0000256" key="11">
    <source>
        <dbReference type="HAMAP-Rule" id="MF_00366"/>
    </source>
</evidence>
<dbReference type="GO" id="GO:0006351">
    <property type="term" value="P:DNA-templated transcription"/>
    <property type="evidence" value="ECO:0007669"/>
    <property type="project" value="UniProtKB-UniRule"/>
</dbReference>
<evidence type="ECO:0000256" key="3">
    <source>
        <dbReference type="ARBA" id="ARBA00013725"/>
    </source>
</evidence>
<comment type="similarity">
    <text evidence="1 11">Belongs to the RNA polymerase subunit omega family.</text>
</comment>
<evidence type="ECO:0000256" key="10">
    <source>
        <dbReference type="ARBA" id="ARBA00048552"/>
    </source>
</evidence>
<dbReference type="InterPro" id="IPR036161">
    <property type="entry name" value="RPB6/omega-like_sf"/>
</dbReference>
<evidence type="ECO:0000313" key="12">
    <source>
        <dbReference type="EMBL" id="SHI74911.1"/>
    </source>
</evidence>
<keyword evidence="7 11" id="KW-0804">Transcription</keyword>
<dbReference type="SMART" id="SM01409">
    <property type="entry name" value="RNA_pol_Rpb6"/>
    <property type="match status" value="1"/>
</dbReference>
<dbReference type="RefSeq" id="WP_072905731.1">
    <property type="nucleotide sequence ID" value="NZ_FQZT01000002.1"/>
</dbReference>
<dbReference type="OrthoDB" id="9796300at2"/>
<gene>
    <name evidence="11" type="primary">rpoZ</name>
    <name evidence="12" type="ORF">SAMN02745165_00753</name>
</gene>
<comment type="subunit">
    <text evidence="11">The RNAP catalytic core consists of 2 alpha, 1 beta, 1 beta' and 1 omega subunit. When a sigma factor is associated with the core the holoenzyme is formed, which can initiate transcription.</text>
</comment>
<dbReference type="AlphaFoldDB" id="A0A1M6DNW5"/>
<sequence>MARVTVEDCLEVIPNRFLLAMVASKRSKQLYKGAEPMIENKAGNKKVVVALREIAANCVEFEIPTKKKS</sequence>
<dbReference type="GO" id="GO:0003677">
    <property type="term" value="F:DNA binding"/>
    <property type="evidence" value="ECO:0007669"/>
    <property type="project" value="UniProtKB-UniRule"/>
</dbReference>
<evidence type="ECO:0000313" key="13">
    <source>
        <dbReference type="Proteomes" id="UP000184171"/>
    </source>
</evidence>
<dbReference type="Proteomes" id="UP000184171">
    <property type="component" value="Unassembled WGS sequence"/>
</dbReference>
<organism evidence="12 13">
    <name type="scientific">Malonomonas rubra DSM 5091</name>
    <dbReference type="NCBI Taxonomy" id="1122189"/>
    <lineage>
        <taxon>Bacteria</taxon>
        <taxon>Pseudomonadati</taxon>
        <taxon>Thermodesulfobacteriota</taxon>
        <taxon>Desulfuromonadia</taxon>
        <taxon>Desulfuromonadales</taxon>
        <taxon>Geopsychrobacteraceae</taxon>
        <taxon>Malonomonas</taxon>
    </lineage>
</organism>
<keyword evidence="6 11" id="KW-0548">Nucleotidyltransferase</keyword>
<evidence type="ECO:0000256" key="4">
    <source>
        <dbReference type="ARBA" id="ARBA00022478"/>
    </source>
</evidence>
<comment type="function">
    <text evidence="11">Promotes RNA polymerase assembly. Latches the N- and C-terminal regions of the beta' subunit thereby facilitating its interaction with the beta and alpha subunits.</text>
</comment>